<dbReference type="CDD" id="cd22999">
    <property type="entry name" value="SAP_SLX4"/>
    <property type="match status" value="1"/>
</dbReference>
<dbReference type="RefSeq" id="XP_052751013.1">
    <property type="nucleotide sequence ID" value="XM_052895053.1"/>
</dbReference>
<name>A0ABM3MIP2_GALME</name>
<accession>A0ABM3MIP2</accession>
<dbReference type="PANTHER" id="PTHR21541:SF3">
    <property type="entry name" value="STRUCTURE-SPECIFIC ENDONUCLEASE SUBUNIT SLX4"/>
    <property type="match status" value="1"/>
</dbReference>
<keyword evidence="10" id="KW-0378">Hydrolase</keyword>
<evidence type="ECO:0000313" key="9">
    <source>
        <dbReference type="Proteomes" id="UP001652740"/>
    </source>
</evidence>
<dbReference type="GeneID" id="113509339"/>
<reference evidence="10" key="1">
    <citation type="submission" date="2025-08" db="UniProtKB">
        <authorList>
            <consortium name="RefSeq"/>
        </authorList>
    </citation>
    <scope>IDENTIFICATION</scope>
    <source>
        <tissue evidence="10">Whole larvae</tissue>
    </source>
</reference>
<keyword evidence="5" id="KW-0234">DNA repair</keyword>
<keyword evidence="6" id="KW-0539">Nucleus</keyword>
<evidence type="ECO:0000256" key="1">
    <source>
        <dbReference type="ARBA" id="ARBA00004123"/>
    </source>
</evidence>
<evidence type="ECO:0000256" key="5">
    <source>
        <dbReference type="ARBA" id="ARBA00023204"/>
    </source>
</evidence>
<evidence type="ECO:0000256" key="7">
    <source>
        <dbReference type="ARBA" id="ARBA00029496"/>
    </source>
</evidence>
<feature type="compositionally biased region" description="Polar residues" evidence="8">
    <location>
        <begin position="677"/>
        <end position="686"/>
    </location>
</feature>
<dbReference type="Proteomes" id="UP001652740">
    <property type="component" value="Unplaced"/>
</dbReference>
<dbReference type="InterPro" id="IPR018574">
    <property type="entry name" value="Structure-sp_endonuc_su_Slx4"/>
</dbReference>
<keyword evidence="4" id="KW-0233">DNA recombination</keyword>
<dbReference type="GO" id="GO:0004519">
    <property type="term" value="F:endonuclease activity"/>
    <property type="evidence" value="ECO:0007669"/>
    <property type="project" value="UniProtKB-KW"/>
</dbReference>
<evidence type="ECO:0000313" key="10">
    <source>
        <dbReference type="RefSeq" id="XP_052751013.1"/>
    </source>
</evidence>
<evidence type="ECO:0000256" key="8">
    <source>
        <dbReference type="SAM" id="MobiDB-lite"/>
    </source>
</evidence>
<organism evidence="9 10">
    <name type="scientific">Galleria mellonella</name>
    <name type="common">Greater wax moth</name>
    <dbReference type="NCBI Taxonomy" id="7137"/>
    <lineage>
        <taxon>Eukaryota</taxon>
        <taxon>Metazoa</taxon>
        <taxon>Ecdysozoa</taxon>
        <taxon>Arthropoda</taxon>
        <taxon>Hexapoda</taxon>
        <taxon>Insecta</taxon>
        <taxon>Pterygota</taxon>
        <taxon>Neoptera</taxon>
        <taxon>Endopterygota</taxon>
        <taxon>Lepidoptera</taxon>
        <taxon>Glossata</taxon>
        <taxon>Ditrysia</taxon>
        <taxon>Pyraloidea</taxon>
        <taxon>Pyralidae</taxon>
        <taxon>Galleriinae</taxon>
        <taxon>Galleria</taxon>
    </lineage>
</organism>
<gene>
    <name evidence="10" type="primary">LOC113509339</name>
</gene>
<evidence type="ECO:0000256" key="2">
    <source>
        <dbReference type="ARBA" id="ARBA00006661"/>
    </source>
</evidence>
<keyword evidence="9" id="KW-1185">Reference proteome</keyword>
<keyword evidence="3" id="KW-0227">DNA damage</keyword>
<feature type="compositionally biased region" description="Polar residues" evidence="8">
    <location>
        <begin position="524"/>
        <end position="535"/>
    </location>
</feature>
<sequence>MNINSSCSNENQCKVILSKYFSRNCGMDESLSDFQEKKKSFEPRNVQKTIKFKKKKATKLIKGQTKIKTLLNKKKNELVSYSKDFDNICKQSGVDVDPEQLQLAVALSKSLQPVETITSTSTQLNSQGRTAKIRSTLREYGFTVPDIKISNSSKRLKKLRKNYKLILCTDVEKQQIIADKYSQVLFENIDTFKNSFNYSCNNYSDIHLYYLTTHVPYNEIRNNDVFYIPDLSIETSVCIGTSLRDWSEIPGRPVSPKFCENKKINMSNIMCSQDELDIILSGSLKCAQNIVNSKTERDTIIVDDISNNSTCTRKVIEIFDDNANVENISKRKDASSVSDIENDRMLKVSAPVRSYSPDLFDDETSSFISNAHELTIQKSQETACNIIKTNEDIIEIIECCNDIPGTTKDLNTTILPITNRKSGSQLSQKSDISTRKSDPMELTECIAIQHNFNYHENTLNLQLSSGIDITKRKSNDFMDLTECITHISQGNPIRVCNKIDLTQISSENNNKVVTEKIENDDNASNDIDLTQSSDSSDNLPFVHVSDKSFDDTIILNNSEIIPSISNKRRTSTNDSKEDRLNLSNDIQFENRNNLPNESFFNDYMYNHSNDDVQSSCIDLNVDDKIDLSQDTDSEECNDNSVQSASGNKINIENINEMSIDYDDVCFENNMSVNQKNFSTKGRSLSKSDICESDKSPEKHELPSSQDSEVFEISDRELDYSLHKSRYDELIHVDFQSSNMNDNESNRLKIFNKSSNNETRSNILNRSFSDSFLPIVNIKKSVENADRLKMQSCHSAVSTPEKVNKVTTETPNDYIVKIHQVTPILDYASMTTPERNKELDKYGLKPFKRKRAIRLLTHIYNQTHPVIAPCANEELLSPSKKRKTEIKATNSVSPKKSPLKSTKNNFEGVKENIYQITKELPDLREIECSSDDWVFQKKEKAKVHSCRVPLHIAFHNFLSCRRGLREAILRYEPVNIDIIHKELVACGHRYDPKDLLKFLDKKCITVKTSDNNSRNNRK</sequence>
<dbReference type="PANTHER" id="PTHR21541">
    <property type="entry name" value="BTB POZ DOMAIN CONTAINING 12"/>
    <property type="match status" value="1"/>
</dbReference>
<evidence type="ECO:0000256" key="4">
    <source>
        <dbReference type="ARBA" id="ARBA00023172"/>
    </source>
</evidence>
<evidence type="ECO:0000256" key="3">
    <source>
        <dbReference type="ARBA" id="ARBA00022763"/>
    </source>
</evidence>
<dbReference type="Pfam" id="PF09494">
    <property type="entry name" value="Slx4"/>
    <property type="match status" value="1"/>
</dbReference>
<feature type="region of interest" description="Disordered" evidence="8">
    <location>
        <begin position="677"/>
        <end position="707"/>
    </location>
</feature>
<proteinExistence type="inferred from homology"/>
<protein>
    <recommendedName>
        <fullName evidence="7">Structure-specific endonuclease subunit SLX4</fullName>
    </recommendedName>
</protein>
<keyword evidence="10" id="KW-0540">Nuclease</keyword>
<comment type="similarity">
    <text evidence="2">Belongs to the SLX4 family.</text>
</comment>
<evidence type="ECO:0000256" key="6">
    <source>
        <dbReference type="ARBA" id="ARBA00023242"/>
    </source>
</evidence>
<keyword evidence="10" id="KW-0255">Endonuclease</keyword>
<comment type="subcellular location">
    <subcellularLocation>
        <location evidence="1">Nucleus</location>
    </subcellularLocation>
</comment>
<feature type="compositionally biased region" description="Basic and acidic residues" evidence="8">
    <location>
        <begin position="688"/>
        <end position="701"/>
    </location>
</feature>
<feature type="region of interest" description="Disordered" evidence="8">
    <location>
        <begin position="516"/>
        <end position="535"/>
    </location>
</feature>